<dbReference type="EMBL" id="AWWV01013265">
    <property type="protein sequence ID" value="OMO62289.1"/>
    <property type="molecule type" value="Genomic_DNA"/>
</dbReference>
<evidence type="ECO:0000256" key="1">
    <source>
        <dbReference type="ARBA" id="ARBA00008334"/>
    </source>
</evidence>
<dbReference type="InterPro" id="IPR036174">
    <property type="entry name" value="Znf_Sec23_Sec24_sf"/>
</dbReference>
<comment type="caution">
    <text evidence="5">The sequence shown here is derived from an EMBL/GenBank/DDBJ whole genome shotgun (WGS) entry which is preliminary data.</text>
</comment>
<reference evidence="5 6" key="1">
    <citation type="submission" date="2013-09" db="EMBL/GenBank/DDBJ databases">
        <title>Corchorus capsularis genome sequencing.</title>
        <authorList>
            <person name="Alam M."/>
            <person name="Haque M.S."/>
            <person name="Islam M.S."/>
            <person name="Emdad E.M."/>
            <person name="Islam M.M."/>
            <person name="Ahmed B."/>
            <person name="Halim A."/>
            <person name="Hossen Q.M.M."/>
            <person name="Hossain M.Z."/>
            <person name="Ahmed R."/>
            <person name="Khan M.M."/>
            <person name="Islam R."/>
            <person name="Rashid M.M."/>
            <person name="Khan S.A."/>
            <person name="Rahman M.S."/>
            <person name="Alam M."/>
        </authorList>
    </citation>
    <scope>NUCLEOTIDE SEQUENCE [LARGE SCALE GENOMIC DNA]</scope>
    <source>
        <strain evidence="6">cv. CVL-1</strain>
        <tissue evidence="5">Whole seedling</tissue>
    </source>
</reference>
<dbReference type="GO" id="GO:0000149">
    <property type="term" value="F:SNARE binding"/>
    <property type="evidence" value="ECO:0007669"/>
    <property type="project" value="TreeGrafter"/>
</dbReference>
<dbReference type="SUPFAM" id="SSF53300">
    <property type="entry name" value="vWA-like"/>
    <property type="match status" value="1"/>
</dbReference>
<evidence type="ECO:0000313" key="5">
    <source>
        <dbReference type="EMBL" id="OMO62289.1"/>
    </source>
</evidence>
<feature type="region of interest" description="Disordered" evidence="2">
    <location>
        <begin position="174"/>
        <end position="278"/>
    </location>
</feature>
<evidence type="ECO:0000259" key="4">
    <source>
        <dbReference type="Pfam" id="PF04811"/>
    </source>
</evidence>
<dbReference type="Proteomes" id="UP000188268">
    <property type="component" value="Unassembled WGS sequence"/>
</dbReference>
<protein>
    <submittedName>
        <fullName evidence="5">Zinc finger, Sec23/Sec24-type</fullName>
    </submittedName>
</protein>
<evidence type="ECO:0000256" key="2">
    <source>
        <dbReference type="SAM" id="MobiDB-lite"/>
    </source>
</evidence>
<dbReference type="GO" id="GO:0090110">
    <property type="term" value="P:COPII-coated vesicle cargo loading"/>
    <property type="evidence" value="ECO:0007669"/>
    <property type="project" value="TreeGrafter"/>
</dbReference>
<dbReference type="GO" id="GO:0006886">
    <property type="term" value="P:intracellular protein transport"/>
    <property type="evidence" value="ECO:0007669"/>
    <property type="project" value="InterPro"/>
</dbReference>
<proteinExistence type="inferred from homology"/>
<feature type="non-terminal residue" evidence="5">
    <location>
        <position position="578"/>
    </location>
</feature>
<dbReference type="SUPFAM" id="SSF82919">
    <property type="entry name" value="Zn-finger domain of Sec23/24"/>
    <property type="match status" value="1"/>
</dbReference>
<dbReference type="SUPFAM" id="SSF81995">
    <property type="entry name" value="beta-sandwich domain of Sec23/24"/>
    <property type="match status" value="1"/>
</dbReference>
<dbReference type="InterPro" id="IPR006896">
    <property type="entry name" value="Sec23/24_trunk_dom"/>
</dbReference>
<dbReference type="PANTHER" id="PTHR13803">
    <property type="entry name" value="SEC24-RELATED PROTEIN"/>
    <property type="match status" value="1"/>
</dbReference>
<dbReference type="STRING" id="210143.A0A1R3GW43"/>
<sequence length="578" mass="60963">MATSMPPGAPRQPPPQILSPNFQQKPDSVSDNLQKLNLNKPPQLPNSAPTVPPFVRSPSTPSRPIAPPPGVVPRSNVPPNAGSVVPFGPAGGQPSPFGTRPPPGYLPSSMGGGPVITPGGSGTPPLGGQPGAYVSPPSALGGSIRNGPPVGVPPPMMGTIRSPSQAPSMGSFLARPPVSHPLGPPTSPFSAPLPAPTWPPGQHTAAPGAFQPPGMLGGPPSQPNQYSPIINQTGANLEGSLKNSSNHLPRPIPCSSITLHDTRQGNQANPPPPATSDYIVRDTGNCSPRYMSCTVNQIPCTADILTNCGMQLALLVQPLALPHPSEDPIPVLDFGESGPIRCSRCKGYINPFMKFIDHGKRFICNFCGFVDNTPHEYQCNLGPDGRRRDADERPELCRGTVEFVATKEYMTQDPMPAVYFFLIDVSMNAIQTGATAAACAAINQVIADLPDGPQTKVGIATFDSTIHFYNLKRALQQPLMLIVPDVQDVYIPLETDVVVQLAECREHIDQLLESIPSMFEDNRTAESAFFAAVKAAFLAIKSTGGKLLVFQSVLPSVGMAALSARDDEGRSNISAGDK</sequence>
<dbReference type="Gene3D" id="2.60.40.1670">
    <property type="entry name" value="beta-sandwich domain of Sec23/24"/>
    <property type="match status" value="1"/>
</dbReference>
<dbReference type="Gene3D" id="3.40.50.410">
    <property type="entry name" value="von Willebrand factor, type A domain"/>
    <property type="match status" value="1"/>
</dbReference>
<dbReference type="GO" id="GO:0008270">
    <property type="term" value="F:zinc ion binding"/>
    <property type="evidence" value="ECO:0007669"/>
    <property type="project" value="InterPro"/>
</dbReference>
<keyword evidence="6" id="KW-1185">Reference proteome</keyword>
<dbReference type="Pfam" id="PF04811">
    <property type="entry name" value="Sec23_trunk"/>
    <property type="match status" value="1"/>
</dbReference>
<feature type="compositionally biased region" description="Gly residues" evidence="2">
    <location>
        <begin position="110"/>
        <end position="122"/>
    </location>
</feature>
<dbReference type="AlphaFoldDB" id="A0A1R3GW43"/>
<dbReference type="InterPro" id="IPR036465">
    <property type="entry name" value="vWFA_dom_sf"/>
</dbReference>
<dbReference type="Gene3D" id="2.30.30.380">
    <property type="entry name" value="Zn-finger domain of Sec23/24"/>
    <property type="match status" value="1"/>
</dbReference>
<name>A0A1R3GW43_COCAP</name>
<accession>A0A1R3GW43</accession>
<gene>
    <name evidence="5" type="ORF">CCACVL1_22917</name>
</gene>
<feature type="region of interest" description="Disordered" evidence="2">
    <location>
        <begin position="1"/>
        <end position="153"/>
    </location>
</feature>
<dbReference type="InterPro" id="IPR006895">
    <property type="entry name" value="Znf_Sec23_Sec24"/>
</dbReference>
<comment type="similarity">
    <text evidence="1">Belongs to the SEC23/SEC24 family. SEC24 subfamily.</text>
</comment>
<feature type="domain" description="Sec23/Sec24 trunk" evidence="4">
    <location>
        <begin position="414"/>
        <end position="574"/>
    </location>
</feature>
<dbReference type="OrthoDB" id="1002372at2759"/>
<dbReference type="PANTHER" id="PTHR13803:SF30">
    <property type="entry name" value="PROTEIN TRANSPORT PROTEIN SEC24-LIKE CEF"/>
    <property type="match status" value="1"/>
</dbReference>
<evidence type="ECO:0000313" key="6">
    <source>
        <dbReference type="Proteomes" id="UP000188268"/>
    </source>
</evidence>
<feature type="domain" description="Zinc finger Sec23/Sec24-type" evidence="3">
    <location>
        <begin position="339"/>
        <end position="377"/>
    </location>
</feature>
<dbReference type="GO" id="GO:0030127">
    <property type="term" value="C:COPII vesicle coat"/>
    <property type="evidence" value="ECO:0007669"/>
    <property type="project" value="InterPro"/>
</dbReference>
<organism evidence="5 6">
    <name type="scientific">Corchorus capsularis</name>
    <name type="common">Jute</name>
    <dbReference type="NCBI Taxonomy" id="210143"/>
    <lineage>
        <taxon>Eukaryota</taxon>
        <taxon>Viridiplantae</taxon>
        <taxon>Streptophyta</taxon>
        <taxon>Embryophyta</taxon>
        <taxon>Tracheophyta</taxon>
        <taxon>Spermatophyta</taxon>
        <taxon>Magnoliopsida</taxon>
        <taxon>eudicotyledons</taxon>
        <taxon>Gunneridae</taxon>
        <taxon>Pentapetalae</taxon>
        <taxon>rosids</taxon>
        <taxon>malvids</taxon>
        <taxon>Malvales</taxon>
        <taxon>Malvaceae</taxon>
        <taxon>Grewioideae</taxon>
        <taxon>Apeibeae</taxon>
        <taxon>Corchorus</taxon>
    </lineage>
</organism>
<dbReference type="Gramene" id="OMO62289">
    <property type="protein sequence ID" value="OMO62289"/>
    <property type="gene ID" value="CCACVL1_22917"/>
</dbReference>
<feature type="compositionally biased region" description="Pro residues" evidence="2">
    <location>
        <begin position="7"/>
        <end position="17"/>
    </location>
</feature>
<dbReference type="GO" id="GO:0070971">
    <property type="term" value="C:endoplasmic reticulum exit site"/>
    <property type="evidence" value="ECO:0007669"/>
    <property type="project" value="TreeGrafter"/>
</dbReference>
<feature type="compositionally biased region" description="Polar residues" evidence="2">
    <location>
        <begin position="18"/>
        <end position="37"/>
    </location>
</feature>
<feature type="compositionally biased region" description="Polar residues" evidence="2">
    <location>
        <begin position="223"/>
        <end position="247"/>
    </location>
</feature>
<dbReference type="InterPro" id="IPR050550">
    <property type="entry name" value="SEC23_SEC24_subfamily"/>
</dbReference>
<evidence type="ECO:0000259" key="3">
    <source>
        <dbReference type="Pfam" id="PF04810"/>
    </source>
</evidence>
<feature type="compositionally biased region" description="Pro residues" evidence="2">
    <location>
        <begin position="178"/>
        <end position="199"/>
    </location>
</feature>
<feature type="compositionally biased region" description="Polar residues" evidence="2">
    <location>
        <begin position="255"/>
        <end position="268"/>
    </location>
</feature>
<dbReference type="Pfam" id="PF04810">
    <property type="entry name" value="zf-Sec23_Sec24"/>
    <property type="match status" value="1"/>
</dbReference>